<feature type="domain" description="EamA" evidence="6">
    <location>
        <begin position="10"/>
        <end position="141"/>
    </location>
</feature>
<dbReference type="PANTHER" id="PTHR22911:SF6">
    <property type="entry name" value="SOLUTE CARRIER FAMILY 35 MEMBER G1"/>
    <property type="match status" value="1"/>
</dbReference>
<sequence length="285" mass="32249">MRKDSTPHAIAYSLSAAFCYALLAYLIKMTEQYLPNPMIIFFRQAFSFLLVMPLIPAKVGSYKNLKTNCFHLHLLRAFSSLAAMFCLYFSLRYLPLVDAVLLTYTRPLFIPIVVFLWFRKKWTKSTWWGLITGFLGVLIILRPDEKIFDIASLVGLAAGMFGSIAFTTIRRLTKTEPSERILFYYLALSLPIASVPLATGWQTPSLFEWGLLIVIGAIATIYQMFLTRAYQHAKAFKVGSLLYSSVVFAWFFDMILGDGQIQLIEIAGIALVALGSYIALRDQKT</sequence>
<evidence type="ECO:0000256" key="2">
    <source>
        <dbReference type="ARBA" id="ARBA00022692"/>
    </source>
</evidence>
<dbReference type="Proteomes" id="UP000000496">
    <property type="component" value="Chromosome gsn.131"/>
</dbReference>
<feature type="transmembrane region" description="Helical" evidence="5">
    <location>
        <begin position="9"/>
        <end position="27"/>
    </location>
</feature>
<dbReference type="AlphaFoldDB" id="F8L735"/>
<protein>
    <submittedName>
        <fullName evidence="7">DUF6-containing protein</fullName>
    </submittedName>
</protein>
<keyword evidence="8" id="KW-1185">Reference proteome</keyword>
<evidence type="ECO:0000256" key="4">
    <source>
        <dbReference type="ARBA" id="ARBA00023136"/>
    </source>
</evidence>
<name>F8L735_SIMNZ</name>
<keyword evidence="3 5" id="KW-1133">Transmembrane helix</keyword>
<comment type="subcellular location">
    <subcellularLocation>
        <location evidence="1">Membrane</location>
        <topology evidence="1">Multi-pass membrane protein</topology>
    </subcellularLocation>
</comment>
<proteinExistence type="predicted"/>
<dbReference type="eggNOG" id="COG0697">
    <property type="taxonomic scope" value="Bacteria"/>
</dbReference>
<dbReference type="HOGENOM" id="CLU_032828_0_2_0"/>
<evidence type="ECO:0000256" key="1">
    <source>
        <dbReference type="ARBA" id="ARBA00004141"/>
    </source>
</evidence>
<dbReference type="KEGG" id="sng:SNE_A06730"/>
<gene>
    <name evidence="7" type="ordered locus">SNE_A06730</name>
</gene>
<evidence type="ECO:0000313" key="8">
    <source>
        <dbReference type="Proteomes" id="UP000000496"/>
    </source>
</evidence>
<feature type="transmembrane region" description="Helical" evidence="5">
    <location>
        <begin position="39"/>
        <end position="57"/>
    </location>
</feature>
<evidence type="ECO:0000256" key="3">
    <source>
        <dbReference type="ARBA" id="ARBA00022989"/>
    </source>
</evidence>
<evidence type="ECO:0000313" key="7">
    <source>
        <dbReference type="EMBL" id="CCB88550.1"/>
    </source>
</evidence>
<organism evidence="7 8">
    <name type="scientific">Simkania negevensis (strain ATCC VR-1471 / DSM 27360 / Z)</name>
    <dbReference type="NCBI Taxonomy" id="331113"/>
    <lineage>
        <taxon>Bacteria</taxon>
        <taxon>Pseudomonadati</taxon>
        <taxon>Chlamydiota</taxon>
        <taxon>Chlamydiia</taxon>
        <taxon>Parachlamydiales</taxon>
        <taxon>Simkaniaceae</taxon>
        <taxon>Simkania</taxon>
    </lineage>
</organism>
<feature type="transmembrane region" description="Helical" evidence="5">
    <location>
        <begin position="261"/>
        <end position="280"/>
    </location>
</feature>
<dbReference type="EMBL" id="FR872582">
    <property type="protein sequence ID" value="CCB88550.1"/>
    <property type="molecule type" value="Genomic_DNA"/>
</dbReference>
<dbReference type="STRING" id="331113.SNE_A06730"/>
<reference key="1">
    <citation type="journal article" date="2011" name="Mol. Biol. Evol.">
        <title>Unity in variety -- the pan-genome of the Chlamydiae.</title>
        <authorList>
            <person name="Collingro A."/>
            <person name="Tischler P."/>
            <person name="Weinmaier T."/>
            <person name="Penz T."/>
            <person name="Heinz E."/>
            <person name="Brunham R.C."/>
            <person name="Read T.D."/>
            <person name="Bavoil P.M."/>
            <person name="Sachse K."/>
            <person name="Kahane S."/>
            <person name="Friedman M.G."/>
            <person name="Rattei T."/>
            <person name="Myers G.S.A."/>
            <person name="Horn M."/>
        </authorList>
    </citation>
    <scope>NUCLEOTIDE SEQUENCE</scope>
    <source>
        <strain>Z</strain>
    </source>
</reference>
<feature type="transmembrane region" description="Helical" evidence="5">
    <location>
        <begin position="147"/>
        <end position="169"/>
    </location>
</feature>
<dbReference type="InterPro" id="IPR000620">
    <property type="entry name" value="EamA_dom"/>
</dbReference>
<evidence type="ECO:0000259" key="6">
    <source>
        <dbReference type="Pfam" id="PF00892"/>
    </source>
</evidence>
<feature type="transmembrane region" description="Helical" evidence="5">
    <location>
        <begin position="69"/>
        <end position="90"/>
    </location>
</feature>
<keyword evidence="2 5" id="KW-0812">Transmembrane</keyword>
<feature type="transmembrane region" description="Helical" evidence="5">
    <location>
        <begin position="125"/>
        <end position="141"/>
    </location>
</feature>
<keyword evidence="4 5" id="KW-0472">Membrane</keyword>
<feature type="transmembrane region" description="Helical" evidence="5">
    <location>
        <begin position="96"/>
        <end position="118"/>
    </location>
</feature>
<reference evidence="7 8" key="2">
    <citation type="journal article" date="2011" name="Mol. Biol. Evol.">
        <title>Unity in variety--the pan-genome of the Chlamydiae.</title>
        <authorList>
            <person name="Collingro A."/>
            <person name="Tischler P."/>
            <person name="Weinmaier T."/>
            <person name="Penz T."/>
            <person name="Heinz E."/>
            <person name="Brunham R.C."/>
            <person name="Read T.D."/>
            <person name="Bavoil P.M."/>
            <person name="Sachse K."/>
            <person name="Kahane S."/>
            <person name="Friedman M.G."/>
            <person name="Rattei T."/>
            <person name="Myers G.S."/>
            <person name="Horn M."/>
        </authorList>
    </citation>
    <scope>NUCLEOTIDE SEQUENCE [LARGE SCALE GENOMIC DNA]</scope>
    <source>
        <strain evidence="8">ATCC VR-1471 / Z</strain>
    </source>
</reference>
<dbReference type="Pfam" id="PF00892">
    <property type="entry name" value="EamA"/>
    <property type="match status" value="2"/>
</dbReference>
<dbReference type="SUPFAM" id="SSF103481">
    <property type="entry name" value="Multidrug resistance efflux transporter EmrE"/>
    <property type="match status" value="2"/>
</dbReference>
<accession>F8L735</accession>
<dbReference type="PANTHER" id="PTHR22911">
    <property type="entry name" value="ACYL-MALONYL CONDENSING ENZYME-RELATED"/>
    <property type="match status" value="1"/>
</dbReference>
<evidence type="ECO:0000256" key="5">
    <source>
        <dbReference type="SAM" id="Phobius"/>
    </source>
</evidence>
<feature type="domain" description="EamA" evidence="6">
    <location>
        <begin position="152"/>
        <end position="280"/>
    </location>
</feature>
<dbReference type="OrthoDB" id="9813604at2"/>
<feature type="transmembrane region" description="Helical" evidence="5">
    <location>
        <begin position="207"/>
        <end position="226"/>
    </location>
</feature>
<feature type="transmembrane region" description="Helical" evidence="5">
    <location>
        <begin position="238"/>
        <end position="255"/>
    </location>
</feature>
<dbReference type="RefSeq" id="WP_013943017.1">
    <property type="nucleotide sequence ID" value="NC_015713.1"/>
</dbReference>
<dbReference type="InterPro" id="IPR037185">
    <property type="entry name" value="EmrE-like"/>
</dbReference>
<dbReference type="GO" id="GO:0016020">
    <property type="term" value="C:membrane"/>
    <property type="evidence" value="ECO:0007669"/>
    <property type="project" value="UniProtKB-SubCell"/>
</dbReference>
<feature type="transmembrane region" description="Helical" evidence="5">
    <location>
        <begin position="181"/>
        <end position="201"/>
    </location>
</feature>